<dbReference type="PANTHER" id="PTHR30015:SF7">
    <property type="entry name" value="TYPE IV METHYL-DIRECTED RESTRICTION ENZYME ECOKMRR"/>
    <property type="match status" value="1"/>
</dbReference>
<evidence type="ECO:0000256" key="1">
    <source>
        <dbReference type="SAM" id="MobiDB-lite"/>
    </source>
</evidence>
<dbReference type="Gene3D" id="2.60.60.30">
    <property type="entry name" value="sav2460 like domains"/>
    <property type="match status" value="1"/>
</dbReference>
<dbReference type="Pfam" id="PF04471">
    <property type="entry name" value="Mrr_cat"/>
    <property type="match status" value="1"/>
</dbReference>
<dbReference type="Gene3D" id="3.40.1350.10">
    <property type="match status" value="1"/>
</dbReference>
<protein>
    <submittedName>
        <fullName evidence="4">Mrr restriction system protein</fullName>
    </submittedName>
</protein>
<dbReference type="GO" id="GO:0015666">
    <property type="term" value="F:restriction endodeoxyribonuclease activity"/>
    <property type="evidence" value="ECO:0007669"/>
    <property type="project" value="TreeGrafter"/>
</dbReference>
<dbReference type="GO" id="GO:0009307">
    <property type="term" value="P:DNA restriction-modification system"/>
    <property type="evidence" value="ECO:0007669"/>
    <property type="project" value="InterPro"/>
</dbReference>
<dbReference type="Pfam" id="PF02342">
    <property type="entry name" value="TerD"/>
    <property type="match status" value="1"/>
</dbReference>
<feature type="domain" description="Restriction endonuclease type IV Mrr" evidence="3">
    <location>
        <begin position="391"/>
        <end position="502"/>
    </location>
</feature>
<feature type="compositionally biased region" description="Low complexity" evidence="1">
    <location>
        <begin position="13"/>
        <end position="28"/>
    </location>
</feature>
<dbReference type="InterPro" id="IPR011856">
    <property type="entry name" value="tRNA_endonuc-like_dom_sf"/>
</dbReference>
<dbReference type="InterPro" id="IPR003325">
    <property type="entry name" value="TerD"/>
</dbReference>
<feature type="region of interest" description="Disordered" evidence="1">
    <location>
        <begin position="510"/>
        <end position="542"/>
    </location>
</feature>
<evidence type="ECO:0000259" key="2">
    <source>
        <dbReference type="Pfam" id="PF02342"/>
    </source>
</evidence>
<dbReference type="CDD" id="cd06974">
    <property type="entry name" value="TerD_like"/>
    <property type="match status" value="1"/>
</dbReference>
<feature type="region of interest" description="Disordered" evidence="1">
    <location>
        <begin position="1"/>
        <end position="67"/>
    </location>
</feature>
<feature type="compositionally biased region" description="Gly residues" evidence="1">
    <location>
        <begin position="512"/>
        <end position="521"/>
    </location>
</feature>
<sequence>MSRRSGGLAGIWAEAQRQQQRGLEAQLRQQREEERRRRAYEREVNRSRREQQAAYRQQREAEARRRTEELDARVEELSGLLVAGCRAPAFRAAALARPEELEPFAPGPLARPVAMPDPNQYQAGAGWGAGRRAQAQAEARARFEHDWHAAQAAEAQRQRQLAEYRRQYDAWAATRLAEIRAHNAGIARMGQALRAADPEAAVEYFSVALYASAVWPEGFPRRIAAAYDPAARQLVLDWELPRYDVVPGTKLVRYLPGSDQDKETPRPVTQRRALYREVLARSALLVLHELFAADEFGALESVAFNGFVDDHDPATGRRTEFFLVTVMAPRSLFSGLRLEQVSPVDCLTEALRGQLSARPDQYTAVRPGRRPEEVAGGVVTHGGEEEPDLFAMDPLDFEALVAELFRAMGMQAVTTQRSNDGGVDVDALDPTPIRGGSLVVQVKRYRNTVPPTAVRDLYGTVQSLGANKGVLVTTSGFGPGSHTFAQGKPLELVSGPELVDLLHRHGLRGRLGDGGGGGGARSAGAVGRVPAPRDEPPASAPEAEDYNVLGMTWSGRVAVDVCALVCHGNRVLSDDHFVFFNNPRTPDGTVRALPAGTPDRAALRVAFDALPEPADRLVLVAAVDPEADPHADLSGFQDAGIRLLDPDRTELARLEVSGGRPGETALTLGSFRRRPGGDWDFVLGGKGYEGGLEDLLRDYGIDVE</sequence>
<dbReference type="AlphaFoldDB" id="F3NAF6"/>
<dbReference type="EMBL" id="AEYX01000002">
    <property type="protein sequence ID" value="EGG49265.1"/>
    <property type="molecule type" value="Genomic_DNA"/>
</dbReference>
<dbReference type="STRING" id="996637.SGM_0340"/>
<dbReference type="eggNOG" id="COG2310">
    <property type="taxonomic scope" value="Bacteria"/>
</dbReference>
<keyword evidence="5" id="KW-1185">Reference proteome</keyword>
<proteinExistence type="predicted"/>
<name>F3NAF6_9ACTN</name>
<evidence type="ECO:0000313" key="5">
    <source>
        <dbReference type="Proteomes" id="UP000003022"/>
    </source>
</evidence>
<evidence type="ECO:0000313" key="4">
    <source>
        <dbReference type="EMBL" id="EGG49265.1"/>
    </source>
</evidence>
<accession>F3NAF6</accession>
<reference evidence="4 5" key="1">
    <citation type="journal article" date="2011" name="J. Bacteriol.">
        <title>Draft genome sequence of the marine bacterium Streptomyces griseoaurantiacus M045, which produces novel manumycin-type antibiotics with a pABA core component.</title>
        <authorList>
            <person name="Li F."/>
            <person name="Jiang P."/>
            <person name="Zheng H."/>
            <person name="Wang S."/>
            <person name="Zhao G."/>
            <person name="Qin S."/>
            <person name="Liu Z."/>
        </authorList>
    </citation>
    <scope>NUCLEOTIDE SEQUENCE [LARGE SCALE GENOMIC DNA]</scope>
    <source>
        <strain evidence="4 5">M045</strain>
    </source>
</reference>
<feature type="domain" description="TerD" evidence="2">
    <location>
        <begin position="555"/>
        <end position="699"/>
    </location>
</feature>
<dbReference type="InterPro" id="IPR052906">
    <property type="entry name" value="Type_IV_Methyl-Rstrct_Enzyme"/>
</dbReference>
<feature type="compositionally biased region" description="Basic and acidic residues" evidence="1">
    <location>
        <begin position="29"/>
        <end position="67"/>
    </location>
</feature>
<evidence type="ECO:0000259" key="3">
    <source>
        <dbReference type="Pfam" id="PF04471"/>
    </source>
</evidence>
<dbReference type="Proteomes" id="UP000003022">
    <property type="component" value="Unassembled WGS sequence"/>
</dbReference>
<comment type="caution">
    <text evidence="4">The sequence shown here is derived from an EMBL/GenBank/DDBJ whole genome shotgun (WGS) entry which is preliminary data.</text>
</comment>
<dbReference type="RefSeq" id="WP_006137388.1">
    <property type="nucleotide sequence ID" value="NZ_AEYX01000002.1"/>
</dbReference>
<dbReference type="InterPro" id="IPR011335">
    <property type="entry name" value="Restrct_endonuc-II-like"/>
</dbReference>
<dbReference type="GO" id="GO:0003677">
    <property type="term" value="F:DNA binding"/>
    <property type="evidence" value="ECO:0007669"/>
    <property type="project" value="InterPro"/>
</dbReference>
<dbReference type="PANTHER" id="PTHR30015">
    <property type="entry name" value="MRR RESTRICTION SYSTEM PROTEIN"/>
    <property type="match status" value="1"/>
</dbReference>
<organism evidence="4 5">
    <name type="scientific">Streptomyces griseoaurantiacus M045</name>
    <dbReference type="NCBI Taxonomy" id="996637"/>
    <lineage>
        <taxon>Bacteria</taxon>
        <taxon>Bacillati</taxon>
        <taxon>Actinomycetota</taxon>
        <taxon>Actinomycetes</taxon>
        <taxon>Kitasatosporales</taxon>
        <taxon>Streptomycetaceae</taxon>
        <taxon>Streptomyces</taxon>
        <taxon>Streptomyces aurantiacus group</taxon>
    </lineage>
</organism>
<dbReference type="InterPro" id="IPR007560">
    <property type="entry name" value="Restrct_endonuc_IV_Mrr"/>
</dbReference>
<dbReference type="SUPFAM" id="SSF52980">
    <property type="entry name" value="Restriction endonuclease-like"/>
    <property type="match status" value="1"/>
</dbReference>
<gene>
    <name evidence="4" type="ORF">SGM_0340</name>
</gene>
<dbReference type="eggNOG" id="COG1787">
    <property type="taxonomic scope" value="Bacteria"/>
</dbReference>